<dbReference type="AlphaFoldDB" id="A0A368N284"/>
<name>A0A368N284_9EURY</name>
<accession>A0A368N284</accession>
<keyword evidence="3" id="KW-1185">Reference proteome</keyword>
<dbReference type="OrthoDB" id="271604at2157"/>
<dbReference type="EMBL" id="QPHM01000003">
    <property type="protein sequence ID" value="RCU44193.1"/>
    <property type="molecule type" value="Genomic_DNA"/>
</dbReference>
<evidence type="ECO:0000313" key="3">
    <source>
        <dbReference type="Proteomes" id="UP000252189"/>
    </source>
</evidence>
<comment type="caution">
    <text evidence="2">The sequence shown here is derived from an EMBL/GenBank/DDBJ whole genome shotgun (WGS) entry which is preliminary data.</text>
</comment>
<evidence type="ECO:0000259" key="1">
    <source>
        <dbReference type="Pfam" id="PF18545"/>
    </source>
</evidence>
<proteinExistence type="predicted"/>
<organism evidence="2 3">
    <name type="scientific">Haloplanus salinus</name>
    <dbReference type="NCBI Taxonomy" id="1126245"/>
    <lineage>
        <taxon>Archaea</taxon>
        <taxon>Methanobacteriati</taxon>
        <taxon>Methanobacteriota</taxon>
        <taxon>Stenosarchaea group</taxon>
        <taxon>Halobacteria</taxon>
        <taxon>Halobacteriales</taxon>
        <taxon>Haloferacaceae</taxon>
        <taxon>Haloplanus</taxon>
    </lineage>
</organism>
<dbReference type="Pfam" id="PF18545">
    <property type="entry name" value="HalOD1"/>
    <property type="match status" value="1"/>
</dbReference>
<gene>
    <name evidence="2" type="ORF">DU504_15420</name>
</gene>
<dbReference type="RefSeq" id="WP_114450367.1">
    <property type="nucleotide sequence ID" value="NZ_QPHM01000003.1"/>
</dbReference>
<sequence length="100" mass="11049">MEYEIGPEESVSTAVVRAVSAVEGRDPCSLRPLADVVDPAALDSLFDPRDDGTPRTGGRLSFVYDDRCITIDNGEYLTFQLLEDRSCDDRDQESSDSCVR</sequence>
<feature type="domain" description="Halobacterial output" evidence="1">
    <location>
        <begin position="8"/>
        <end position="75"/>
    </location>
</feature>
<dbReference type="Proteomes" id="UP000252189">
    <property type="component" value="Unassembled WGS sequence"/>
</dbReference>
<evidence type="ECO:0000313" key="2">
    <source>
        <dbReference type="EMBL" id="RCU44193.1"/>
    </source>
</evidence>
<dbReference type="InterPro" id="IPR040624">
    <property type="entry name" value="HalOD1"/>
</dbReference>
<reference evidence="2 3" key="1">
    <citation type="submission" date="2018-07" db="EMBL/GenBank/DDBJ databases">
        <title>Genome sequences of Haloplanus salinus JCM 18368T.</title>
        <authorList>
            <person name="Kim Y.B."/>
            <person name="Roh S.W."/>
        </authorList>
    </citation>
    <scope>NUCLEOTIDE SEQUENCE [LARGE SCALE GENOMIC DNA]</scope>
    <source>
        <strain evidence="2 3">JCM 18368</strain>
    </source>
</reference>
<protein>
    <recommendedName>
        <fullName evidence="1">Halobacterial output domain-containing protein</fullName>
    </recommendedName>
</protein>